<evidence type="ECO:0000313" key="7">
    <source>
        <dbReference type="EMBL" id="PWL53721.1"/>
    </source>
</evidence>
<feature type="transmembrane region" description="Helical" evidence="6">
    <location>
        <begin position="111"/>
        <end position="132"/>
    </location>
</feature>
<evidence type="ECO:0000256" key="1">
    <source>
        <dbReference type="ARBA" id="ARBA00004651"/>
    </source>
</evidence>
<feature type="transmembrane region" description="Helical" evidence="6">
    <location>
        <begin position="74"/>
        <end position="99"/>
    </location>
</feature>
<feature type="transmembrane region" description="Helical" evidence="6">
    <location>
        <begin position="361"/>
        <end position="380"/>
    </location>
</feature>
<organism evidence="7 8">
    <name type="scientific">Clostridium cadaveris</name>
    <dbReference type="NCBI Taxonomy" id="1529"/>
    <lineage>
        <taxon>Bacteria</taxon>
        <taxon>Bacillati</taxon>
        <taxon>Bacillota</taxon>
        <taxon>Clostridia</taxon>
        <taxon>Eubacteriales</taxon>
        <taxon>Clostridiaceae</taxon>
        <taxon>Clostridium</taxon>
    </lineage>
</organism>
<dbReference type="EMBL" id="QAMZ01000033">
    <property type="protein sequence ID" value="PWL53721.1"/>
    <property type="molecule type" value="Genomic_DNA"/>
</dbReference>
<evidence type="ECO:0000256" key="3">
    <source>
        <dbReference type="ARBA" id="ARBA00022692"/>
    </source>
</evidence>
<feature type="transmembrane region" description="Helical" evidence="6">
    <location>
        <begin position="328"/>
        <end position="349"/>
    </location>
</feature>
<feature type="transmembrane region" description="Helical" evidence="6">
    <location>
        <begin position="144"/>
        <end position="164"/>
    </location>
</feature>
<feature type="transmembrane region" description="Helical" evidence="6">
    <location>
        <begin position="386"/>
        <end position="409"/>
    </location>
</feature>
<evidence type="ECO:0008006" key="9">
    <source>
        <dbReference type="Google" id="ProtNLM"/>
    </source>
</evidence>
<comment type="subcellular location">
    <subcellularLocation>
        <location evidence="1">Cell membrane</location>
        <topology evidence="1">Multi-pass membrane protein</topology>
    </subcellularLocation>
</comment>
<feature type="transmembrane region" description="Helical" evidence="6">
    <location>
        <begin position="447"/>
        <end position="469"/>
    </location>
</feature>
<gene>
    <name evidence="7" type="ORF">DBY38_06710</name>
</gene>
<dbReference type="GO" id="GO:0042910">
    <property type="term" value="F:xenobiotic transmembrane transporter activity"/>
    <property type="evidence" value="ECO:0007669"/>
    <property type="project" value="InterPro"/>
</dbReference>
<proteinExistence type="predicted"/>
<evidence type="ECO:0000313" key="8">
    <source>
        <dbReference type="Proteomes" id="UP000246114"/>
    </source>
</evidence>
<feature type="transmembrane region" description="Helical" evidence="6">
    <location>
        <begin position="260"/>
        <end position="276"/>
    </location>
</feature>
<dbReference type="GO" id="GO:0015297">
    <property type="term" value="F:antiporter activity"/>
    <property type="evidence" value="ECO:0007669"/>
    <property type="project" value="InterPro"/>
</dbReference>
<sequence length="477" mass="51754">MRKGLLYNLISNVIFFASGYALHFFLGSSMSPAEYGIVGSIITVLDFEYMFLSNGARQSAAREISSKRYDIKDLILKTFAFQAILIGFFFCVNFFGAPVFGHVLNDDSLTFYFRVAAFLVPANGIYVMLLGINDGLQRFGTSALLGGIYPIAKLSAIPLIIFVFRDNPVLGVEIGFLLALLSTTGVGAVLLLTQRRPQIDQNHVTETIPFRVVAKHTLSFSFFFIIVSLVLSVDTLIVKATIAPASYAGFYTGAVNFGKLSYSLMSAFATIILPVVSQRIGEKDMSGALSKIQENLLLAVAFILPITLAISATSAPLLSAFYKPEYAAAAPALSMLSLSNFFMGLIVLFNMVLSAYENTHFSDALSIISLIIVVPAFIIAAKTGGITALAATSMVCTFTGAAVSYWRILTKIGQVILPKTVYAFALNIVYCLVNVIIARLIPANLIVLALVYVISYAGYVAMLLLCKIIHIPHFSNR</sequence>
<evidence type="ECO:0000256" key="6">
    <source>
        <dbReference type="SAM" id="Phobius"/>
    </source>
</evidence>
<keyword evidence="5 6" id="KW-0472">Membrane</keyword>
<keyword evidence="3 6" id="KW-0812">Transmembrane</keyword>
<feature type="transmembrane region" description="Helical" evidence="6">
    <location>
        <begin position="32"/>
        <end position="53"/>
    </location>
</feature>
<evidence type="ECO:0000256" key="4">
    <source>
        <dbReference type="ARBA" id="ARBA00022989"/>
    </source>
</evidence>
<keyword evidence="2" id="KW-1003">Cell membrane</keyword>
<accession>A0A316M6W6</accession>
<reference evidence="7 8" key="1">
    <citation type="submission" date="2018-03" db="EMBL/GenBank/DDBJ databases">
        <title>The uncultured portion of the human microbiome is neutrally assembled.</title>
        <authorList>
            <person name="Jeraldo P."/>
            <person name="Boardman L."/>
            <person name="White B.A."/>
            <person name="Nelson H."/>
            <person name="Goldenfeld N."/>
            <person name="Chia N."/>
        </authorList>
    </citation>
    <scope>NUCLEOTIDE SEQUENCE [LARGE SCALE GENOMIC DNA]</scope>
    <source>
        <strain evidence="7">CIM:MAG 903</strain>
    </source>
</reference>
<keyword evidence="4 6" id="KW-1133">Transmembrane helix</keyword>
<feature type="transmembrane region" description="Helical" evidence="6">
    <location>
        <begin position="296"/>
        <end position="322"/>
    </location>
</feature>
<dbReference type="AlphaFoldDB" id="A0A316M6W6"/>
<dbReference type="PANTHER" id="PTHR30250">
    <property type="entry name" value="PST FAMILY PREDICTED COLANIC ACID TRANSPORTER"/>
    <property type="match status" value="1"/>
</dbReference>
<dbReference type="Pfam" id="PF13440">
    <property type="entry name" value="Polysacc_synt_3"/>
    <property type="match status" value="1"/>
</dbReference>
<feature type="transmembrane region" description="Helical" evidence="6">
    <location>
        <begin position="170"/>
        <end position="192"/>
    </location>
</feature>
<feature type="transmembrane region" description="Helical" evidence="6">
    <location>
        <begin position="220"/>
        <end position="240"/>
    </location>
</feature>
<name>A0A316M6W6_9CLOT</name>
<feature type="transmembrane region" description="Helical" evidence="6">
    <location>
        <begin position="5"/>
        <end position="26"/>
    </location>
</feature>
<protein>
    <recommendedName>
        <fullName evidence="9">Membrane protein involved in the export of O-antigen and teichoic acid</fullName>
    </recommendedName>
</protein>
<feature type="transmembrane region" description="Helical" evidence="6">
    <location>
        <begin position="421"/>
        <end position="441"/>
    </location>
</feature>
<dbReference type="InterPro" id="IPR050833">
    <property type="entry name" value="Poly_Biosynth_Transport"/>
</dbReference>
<dbReference type="GO" id="GO:0005886">
    <property type="term" value="C:plasma membrane"/>
    <property type="evidence" value="ECO:0007669"/>
    <property type="project" value="UniProtKB-SubCell"/>
</dbReference>
<dbReference type="Proteomes" id="UP000246114">
    <property type="component" value="Unassembled WGS sequence"/>
</dbReference>
<evidence type="ECO:0000256" key="5">
    <source>
        <dbReference type="ARBA" id="ARBA00023136"/>
    </source>
</evidence>
<evidence type="ECO:0000256" key="2">
    <source>
        <dbReference type="ARBA" id="ARBA00022475"/>
    </source>
</evidence>
<comment type="caution">
    <text evidence="7">The sequence shown here is derived from an EMBL/GenBank/DDBJ whole genome shotgun (WGS) entry which is preliminary data.</text>
</comment>
<dbReference type="PANTHER" id="PTHR30250:SF11">
    <property type="entry name" value="O-ANTIGEN TRANSPORTER-RELATED"/>
    <property type="match status" value="1"/>
</dbReference>